<protein>
    <submittedName>
        <fullName evidence="5">LuxR C-terminal-related transcriptional regulator</fullName>
    </submittedName>
</protein>
<dbReference type="InterPro" id="IPR000792">
    <property type="entry name" value="Tscrpt_reg_LuxR_C"/>
</dbReference>
<keyword evidence="2" id="KW-0597">Phosphoprotein</keyword>
<dbReference type="InterPro" id="IPR036388">
    <property type="entry name" value="WH-like_DNA-bd_sf"/>
</dbReference>
<dbReference type="PANTHER" id="PTHR43214">
    <property type="entry name" value="TWO-COMPONENT RESPONSE REGULATOR"/>
    <property type="match status" value="1"/>
</dbReference>
<evidence type="ECO:0000259" key="3">
    <source>
        <dbReference type="PROSITE" id="PS50043"/>
    </source>
</evidence>
<dbReference type="CDD" id="cd06170">
    <property type="entry name" value="LuxR_C_like"/>
    <property type="match status" value="1"/>
</dbReference>
<evidence type="ECO:0000313" key="6">
    <source>
        <dbReference type="Proteomes" id="UP000706039"/>
    </source>
</evidence>
<organism evidence="5 6">
    <name type="scientific">Sphingomonas colocasiae</name>
    <dbReference type="NCBI Taxonomy" id="1848973"/>
    <lineage>
        <taxon>Bacteria</taxon>
        <taxon>Pseudomonadati</taxon>
        <taxon>Pseudomonadota</taxon>
        <taxon>Alphaproteobacteria</taxon>
        <taxon>Sphingomonadales</taxon>
        <taxon>Sphingomonadaceae</taxon>
        <taxon>Sphingomonas</taxon>
    </lineage>
</organism>
<sequence>MGAAGLIGAAVVQSLGLASEVQTTIVTQDREWATSLAQELRDHHLPTLTPASPARWREHFDQERANCVIFDLDHGSDGVFDAIAQIRNQAAHTMIVAAASSPSIKIVVNAMRAGAIDFVNKRHPVQETREQIREAAARAREQEVAQVAGNAHRTRIDALSAREREVLRLLAAGLATKQIAHRMELSPRTVEMFRRRIRQRLEANSIAEAISIWMSHRDQPELLAVA</sequence>
<dbReference type="PANTHER" id="PTHR43214:SF44">
    <property type="entry name" value="TWO-COMPONENT RESPONSE REGULATOR"/>
    <property type="match status" value="1"/>
</dbReference>
<dbReference type="PROSITE" id="PS50110">
    <property type="entry name" value="RESPONSE_REGULATORY"/>
    <property type="match status" value="1"/>
</dbReference>
<comment type="caution">
    <text evidence="5">The sequence shown here is derived from an EMBL/GenBank/DDBJ whole genome shotgun (WGS) entry which is preliminary data.</text>
</comment>
<reference evidence="5 6" key="1">
    <citation type="submission" date="2021-08" db="EMBL/GenBank/DDBJ databases">
        <authorList>
            <person name="Tuo L."/>
        </authorList>
    </citation>
    <scope>NUCLEOTIDE SEQUENCE [LARGE SCALE GENOMIC DNA]</scope>
    <source>
        <strain evidence="5 6">JCM 31229</strain>
    </source>
</reference>
<dbReference type="EMBL" id="JAINVV010000009">
    <property type="protein sequence ID" value="MBY8824450.1"/>
    <property type="molecule type" value="Genomic_DNA"/>
</dbReference>
<dbReference type="SUPFAM" id="SSF52172">
    <property type="entry name" value="CheY-like"/>
    <property type="match status" value="1"/>
</dbReference>
<dbReference type="Proteomes" id="UP000706039">
    <property type="component" value="Unassembled WGS sequence"/>
</dbReference>
<dbReference type="RefSeq" id="WP_222991558.1">
    <property type="nucleotide sequence ID" value="NZ_JAINVV010000009.1"/>
</dbReference>
<feature type="domain" description="HTH luxR-type" evidence="3">
    <location>
        <begin position="152"/>
        <end position="217"/>
    </location>
</feature>
<dbReference type="Pfam" id="PF00196">
    <property type="entry name" value="GerE"/>
    <property type="match status" value="1"/>
</dbReference>
<dbReference type="PROSITE" id="PS50043">
    <property type="entry name" value="HTH_LUXR_2"/>
    <property type="match status" value="1"/>
</dbReference>
<dbReference type="InterPro" id="IPR011006">
    <property type="entry name" value="CheY-like_superfamily"/>
</dbReference>
<evidence type="ECO:0000256" key="2">
    <source>
        <dbReference type="PROSITE-ProRule" id="PRU00169"/>
    </source>
</evidence>
<keyword evidence="6" id="KW-1185">Reference proteome</keyword>
<evidence type="ECO:0000256" key="1">
    <source>
        <dbReference type="ARBA" id="ARBA00023125"/>
    </source>
</evidence>
<dbReference type="Gene3D" id="1.10.10.10">
    <property type="entry name" value="Winged helix-like DNA-binding domain superfamily/Winged helix DNA-binding domain"/>
    <property type="match status" value="1"/>
</dbReference>
<evidence type="ECO:0000313" key="5">
    <source>
        <dbReference type="EMBL" id="MBY8824450.1"/>
    </source>
</evidence>
<accession>A0ABS7PSX7</accession>
<feature type="domain" description="Response regulatory" evidence="4">
    <location>
        <begin position="22"/>
        <end position="136"/>
    </location>
</feature>
<dbReference type="Gene3D" id="3.40.50.2300">
    <property type="match status" value="1"/>
</dbReference>
<evidence type="ECO:0000259" key="4">
    <source>
        <dbReference type="PROSITE" id="PS50110"/>
    </source>
</evidence>
<dbReference type="SMART" id="SM00421">
    <property type="entry name" value="HTH_LUXR"/>
    <property type="match status" value="1"/>
</dbReference>
<dbReference type="InterPro" id="IPR039420">
    <property type="entry name" value="WalR-like"/>
</dbReference>
<dbReference type="InterPro" id="IPR016032">
    <property type="entry name" value="Sig_transdc_resp-reg_C-effctor"/>
</dbReference>
<gene>
    <name evidence="5" type="ORF">K7G82_19250</name>
</gene>
<feature type="modified residue" description="4-aspartylphosphate" evidence="2">
    <location>
        <position position="71"/>
    </location>
</feature>
<dbReference type="InterPro" id="IPR001789">
    <property type="entry name" value="Sig_transdc_resp-reg_receiver"/>
</dbReference>
<keyword evidence="1" id="KW-0238">DNA-binding</keyword>
<dbReference type="PRINTS" id="PR00038">
    <property type="entry name" value="HTHLUXR"/>
</dbReference>
<proteinExistence type="predicted"/>
<name>A0ABS7PSX7_9SPHN</name>
<dbReference type="SUPFAM" id="SSF46894">
    <property type="entry name" value="C-terminal effector domain of the bipartite response regulators"/>
    <property type="match status" value="1"/>
</dbReference>
<dbReference type="Pfam" id="PF00072">
    <property type="entry name" value="Response_reg"/>
    <property type="match status" value="1"/>
</dbReference>
<dbReference type="PROSITE" id="PS00622">
    <property type="entry name" value="HTH_LUXR_1"/>
    <property type="match status" value="1"/>
</dbReference>
<dbReference type="CDD" id="cd00156">
    <property type="entry name" value="REC"/>
    <property type="match status" value="1"/>
</dbReference>